<comment type="cofactor">
    <cofactor evidence="15">
        <name>Mg(2+)</name>
        <dbReference type="ChEBI" id="CHEBI:18420"/>
    </cofactor>
    <text evidence="15">Binds 2 magnesium ions per tetramer.</text>
</comment>
<evidence type="ECO:0000256" key="3">
    <source>
        <dbReference type="ARBA" id="ARBA00011209"/>
    </source>
</evidence>
<dbReference type="Pfam" id="PF17759">
    <property type="entry name" value="tRNA_synthFbeta"/>
    <property type="match status" value="1"/>
</dbReference>
<dbReference type="InterPro" id="IPR012340">
    <property type="entry name" value="NA-bd_OB-fold"/>
</dbReference>
<dbReference type="Pfam" id="PF03483">
    <property type="entry name" value="B3_4"/>
    <property type="match status" value="1"/>
</dbReference>
<feature type="domain" description="TRNA-binding" evidence="17">
    <location>
        <begin position="39"/>
        <end position="147"/>
    </location>
</feature>
<evidence type="ECO:0000256" key="13">
    <source>
        <dbReference type="ARBA" id="ARBA00023146"/>
    </source>
</evidence>
<dbReference type="InterPro" id="IPR002547">
    <property type="entry name" value="tRNA-bd_dom"/>
</dbReference>
<evidence type="ECO:0000256" key="4">
    <source>
        <dbReference type="ARBA" id="ARBA00022490"/>
    </source>
</evidence>
<evidence type="ECO:0000259" key="17">
    <source>
        <dbReference type="PROSITE" id="PS50886"/>
    </source>
</evidence>
<evidence type="ECO:0000259" key="18">
    <source>
        <dbReference type="PROSITE" id="PS51447"/>
    </source>
</evidence>
<evidence type="ECO:0000256" key="7">
    <source>
        <dbReference type="ARBA" id="ARBA00022723"/>
    </source>
</evidence>
<evidence type="ECO:0000256" key="8">
    <source>
        <dbReference type="ARBA" id="ARBA00022741"/>
    </source>
</evidence>
<dbReference type="InterPro" id="IPR009061">
    <property type="entry name" value="DNA-bd_dom_put_sf"/>
</dbReference>
<dbReference type="Gene3D" id="2.40.50.140">
    <property type="entry name" value="Nucleic acid-binding proteins"/>
    <property type="match status" value="1"/>
</dbReference>
<feature type="binding site" evidence="15">
    <location>
        <position position="463"/>
    </location>
    <ligand>
        <name>Mg(2+)</name>
        <dbReference type="ChEBI" id="CHEBI:18420"/>
        <note>shared with alpha subunit</note>
    </ligand>
</feature>
<dbReference type="NCBIfam" id="NF045760">
    <property type="entry name" value="YtpR"/>
    <property type="match status" value="1"/>
</dbReference>
<dbReference type="InterPro" id="IPR005121">
    <property type="entry name" value="Fdx_antiC-bd"/>
</dbReference>
<dbReference type="InterPro" id="IPR005147">
    <property type="entry name" value="tRNA_synthase_B5-dom"/>
</dbReference>
<dbReference type="EMBL" id="JBFWIC010000011">
    <property type="protein sequence ID" value="MEZ0474889.1"/>
    <property type="molecule type" value="Genomic_DNA"/>
</dbReference>
<evidence type="ECO:0000256" key="15">
    <source>
        <dbReference type="HAMAP-Rule" id="MF_00283"/>
    </source>
</evidence>
<keyword evidence="21" id="KW-1185">Reference proteome</keyword>
<accession>A0ABV4HU10</accession>
<feature type="binding site" evidence="15">
    <location>
        <position position="459"/>
    </location>
    <ligand>
        <name>Mg(2+)</name>
        <dbReference type="ChEBI" id="CHEBI:18420"/>
        <note>shared with alpha subunit</note>
    </ligand>
</feature>
<dbReference type="RefSeq" id="WP_370562387.1">
    <property type="nucleotide sequence ID" value="NZ_JBFWIB010000001.1"/>
</dbReference>
<gene>
    <name evidence="15 20" type="primary">pheT</name>
    <name evidence="20" type="ORF">AB6713_09725</name>
</gene>
<evidence type="ECO:0000259" key="19">
    <source>
        <dbReference type="PROSITE" id="PS51483"/>
    </source>
</evidence>
<dbReference type="SUPFAM" id="SSF54991">
    <property type="entry name" value="Anticodon-binding domain of PheRS"/>
    <property type="match status" value="1"/>
</dbReference>
<name>A0ABV4HU10_9GAMM</name>
<evidence type="ECO:0000256" key="10">
    <source>
        <dbReference type="ARBA" id="ARBA00022842"/>
    </source>
</evidence>
<dbReference type="InterPro" id="IPR041616">
    <property type="entry name" value="PheRS_beta_core"/>
</dbReference>
<evidence type="ECO:0000256" key="16">
    <source>
        <dbReference type="PROSITE-ProRule" id="PRU00209"/>
    </source>
</evidence>
<dbReference type="CDD" id="cd02796">
    <property type="entry name" value="tRNA_bind_bactPheRS"/>
    <property type="match status" value="1"/>
</dbReference>
<evidence type="ECO:0000256" key="1">
    <source>
        <dbReference type="ARBA" id="ARBA00004496"/>
    </source>
</evidence>
<keyword evidence="8 15" id="KW-0547">Nucleotide-binding</keyword>
<comment type="caution">
    <text evidence="20">The sequence shown here is derived from an EMBL/GenBank/DDBJ whole genome shotgun (WGS) entry which is preliminary data.</text>
</comment>
<protein>
    <recommendedName>
        <fullName evidence="15">Phenylalanine--tRNA ligase beta subunit</fullName>
        <ecNumber evidence="15">6.1.1.20</ecNumber>
    </recommendedName>
    <alternativeName>
        <fullName evidence="15">Phenylalanyl-tRNA synthetase beta subunit</fullName>
        <shortName evidence="15">PheRS</shortName>
    </alternativeName>
</protein>
<dbReference type="EC" id="6.1.1.20" evidence="15"/>
<dbReference type="InterPro" id="IPR005146">
    <property type="entry name" value="B3/B4_tRNA-bd"/>
</dbReference>
<evidence type="ECO:0000313" key="21">
    <source>
        <dbReference type="Proteomes" id="UP001566331"/>
    </source>
</evidence>
<comment type="subunit">
    <text evidence="3 15">Tetramer of two alpha and two beta subunits.</text>
</comment>
<dbReference type="PANTHER" id="PTHR10947">
    <property type="entry name" value="PHENYLALANYL-TRNA SYNTHETASE BETA CHAIN AND LEUCINE-RICH REPEAT-CONTAINING PROTEIN 47"/>
    <property type="match status" value="1"/>
</dbReference>
<comment type="catalytic activity">
    <reaction evidence="14 15">
        <text>tRNA(Phe) + L-phenylalanine + ATP = L-phenylalanyl-tRNA(Phe) + AMP + diphosphate + H(+)</text>
        <dbReference type="Rhea" id="RHEA:19413"/>
        <dbReference type="Rhea" id="RHEA-COMP:9668"/>
        <dbReference type="Rhea" id="RHEA-COMP:9699"/>
        <dbReference type="ChEBI" id="CHEBI:15378"/>
        <dbReference type="ChEBI" id="CHEBI:30616"/>
        <dbReference type="ChEBI" id="CHEBI:33019"/>
        <dbReference type="ChEBI" id="CHEBI:58095"/>
        <dbReference type="ChEBI" id="CHEBI:78442"/>
        <dbReference type="ChEBI" id="CHEBI:78531"/>
        <dbReference type="ChEBI" id="CHEBI:456215"/>
        <dbReference type="EC" id="6.1.1.20"/>
    </reaction>
</comment>
<dbReference type="SUPFAM" id="SSF56037">
    <property type="entry name" value="PheT/TilS domain"/>
    <property type="match status" value="1"/>
</dbReference>
<organism evidence="20 21">
    <name type="scientific">Luteimonas salinilitoris</name>
    <dbReference type="NCBI Taxonomy" id="3237697"/>
    <lineage>
        <taxon>Bacteria</taxon>
        <taxon>Pseudomonadati</taxon>
        <taxon>Pseudomonadota</taxon>
        <taxon>Gammaproteobacteria</taxon>
        <taxon>Lysobacterales</taxon>
        <taxon>Lysobacteraceae</taxon>
        <taxon>Luteimonas</taxon>
    </lineage>
</organism>
<feature type="domain" description="FDX-ACB" evidence="18">
    <location>
        <begin position="716"/>
        <end position="809"/>
    </location>
</feature>
<dbReference type="PROSITE" id="PS50886">
    <property type="entry name" value="TRBD"/>
    <property type="match status" value="1"/>
</dbReference>
<evidence type="ECO:0000256" key="14">
    <source>
        <dbReference type="ARBA" id="ARBA00049255"/>
    </source>
</evidence>
<dbReference type="Proteomes" id="UP001566331">
    <property type="component" value="Unassembled WGS sequence"/>
</dbReference>
<reference evidence="20 21" key="1">
    <citation type="submission" date="2024-07" db="EMBL/GenBank/DDBJ databases">
        <title>Luteimonas salilacus sp. nov., isolated from the shore soil of Salt Lake in Tibet of China.</title>
        <authorList>
            <person name="Zhang X."/>
            <person name="Li A."/>
        </authorList>
    </citation>
    <scope>NUCLEOTIDE SEQUENCE [LARGE SCALE GENOMIC DNA]</scope>
    <source>
        <strain evidence="20 21">B3-2-R+30</strain>
    </source>
</reference>
<dbReference type="PROSITE" id="PS51483">
    <property type="entry name" value="B5"/>
    <property type="match status" value="1"/>
</dbReference>
<dbReference type="InterPro" id="IPR004532">
    <property type="entry name" value="Phe-tRNA-ligase_IIc_bsu_bact"/>
</dbReference>
<keyword evidence="5 16" id="KW-0820">tRNA-binding</keyword>
<dbReference type="SUPFAM" id="SSF50249">
    <property type="entry name" value="Nucleic acid-binding proteins"/>
    <property type="match status" value="1"/>
</dbReference>
<dbReference type="InterPro" id="IPR020825">
    <property type="entry name" value="Phe-tRNA_synthase-like_B3/B4"/>
</dbReference>
<dbReference type="Gene3D" id="3.30.930.10">
    <property type="entry name" value="Bira Bifunctional Protein, Domain 2"/>
    <property type="match status" value="1"/>
</dbReference>
<sequence>MKFSENWLRQHVKVDASRDELAATLTAIGLEVEELTPLGEQLDGVVVARIVSAEKHPQADRLQVCRVDAGQGEPLQIVCGAPNAHAGLVAPLAMVGSRVGDITIKAAKLRGVESNGMLCSARELGLDSDGAGLMELPDDAPVGAPLADCLGLPDATIELKLTPNRADCFGIRGIAFDVAAACDSKVTVAEPVPMPALSDAALPVALDAGADVPRYVGRVIANLDPTCKTPLWMAERLRRSGVRPVSFLVDVTQYVMLELGQPMHAFDRDRLRGPVGVRRARAGETLKLLDGRDVTLDEGFLVVTDAGRAVALGGVMGGYDTRVTETTRSVFLEAAHFAPAAVIGRARRLGMHTDAAHRYERGVDPELPRQAIEMATRLILEIAGGVPGPVTEAVLPEHLPRPRSIVLRRARLARVLGLVVDDAEVDRILRALGFAVEAIDDGWRVTPPARRFDLAIEEDLIEEVARIHGYDRIPVTLPGGATRLAVPEEGRTPEADLRRQLVARDYLEAVNYAFIDAALLARWQADAGAVPLANPLSAELGVMRTLLLPGLVDALAGNTARQQPRVRLFEIGKVFEGRESGIGNRESGEATATAAVETSGSAPVETLRIAAVATGDARVEQWGEAAREVDFHDLKGDLESLAACAGAQLEFRPAQAAYGHPGRSAEVVRDGARVGWIGELHPRLLAALELDRRVLAFEVDLAAVQRRALPRAGALTRFPSVRRDLAFIVAQDVPWASVEASIRTAAGPLLAGLRLFDRYQGKGVESGCKSLAMGLILQDKSRTLTDHDVEDVKGRIIAVLERDHGARIRS</sequence>
<keyword evidence="6 15" id="KW-0436">Ligase</keyword>
<dbReference type="InterPro" id="IPR045060">
    <property type="entry name" value="Phe-tRNA-ligase_IIc_bsu"/>
</dbReference>
<evidence type="ECO:0000256" key="12">
    <source>
        <dbReference type="ARBA" id="ARBA00022917"/>
    </source>
</evidence>
<dbReference type="Pfam" id="PF01588">
    <property type="entry name" value="tRNA_bind"/>
    <property type="match status" value="1"/>
</dbReference>
<evidence type="ECO:0000256" key="6">
    <source>
        <dbReference type="ARBA" id="ARBA00022598"/>
    </source>
</evidence>
<dbReference type="PANTHER" id="PTHR10947:SF0">
    <property type="entry name" value="PHENYLALANINE--TRNA LIGASE BETA SUBUNIT"/>
    <property type="match status" value="1"/>
</dbReference>
<dbReference type="SMART" id="SM00896">
    <property type="entry name" value="FDX-ACB"/>
    <property type="match status" value="1"/>
</dbReference>
<keyword evidence="9 15" id="KW-0067">ATP-binding</keyword>
<dbReference type="Pfam" id="PF03147">
    <property type="entry name" value="FDX-ACB"/>
    <property type="match status" value="1"/>
</dbReference>
<proteinExistence type="inferred from homology"/>
<evidence type="ECO:0000256" key="5">
    <source>
        <dbReference type="ARBA" id="ARBA00022555"/>
    </source>
</evidence>
<evidence type="ECO:0000313" key="20">
    <source>
        <dbReference type="EMBL" id="MEZ0474889.1"/>
    </source>
</evidence>
<evidence type="ECO:0000256" key="2">
    <source>
        <dbReference type="ARBA" id="ARBA00008653"/>
    </source>
</evidence>
<dbReference type="Pfam" id="PF03484">
    <property type="entry name" value="B5"/>
    <property type="match status" value="1"/>
</dbReference>
<comment type="similarity">
    <text evidence="2 15">Belongs to the phenylalanyl-tRNA synthetase beta subunit family. Type 1 subfamily.</text>
</comment>
<feature type="binding site" evidence="15">
    <location>
        <position position="453"/>
    </location>
    <ligand>
        <name>Mg(2+)</name>
        <dbReference type="ChEBI" id="CHEBI:18420"/>
        <note>shared with alpha subunit</note>
    </ligand>
</feature>
<dbReference type="Gene3D" id="3.30.70.380">
    <property type="entry name" value="Ferrodoxin-fold anticodon-binding domain"/>
    <property type="match status" value="1"/>
</dbReference>
<dbReference type="Gene3D" id="3.30.56.10">
    <property type="match status" value="2"/>
</dbReference>
<feature type="domain" description="B5" evidence="19">
    <location>
        <begin position="400"/>
        <end position="475"/>
    </location>
</feature>
<keyword evidence="11 16" id="KW-0694">RNA-binding</keyword>
<dbReference type="Gene3D" id="3.50.40.10">
    <property type="entry name" value="Phenylalanyl-trna Synthetase, Chain B, domain 3"/>
    <property type="match status" value="1"/>
</dbReference>
<dbReference type="SUPFAM" id="SSF55681">
    <property type="entry name" value="Class II aaRS and biotin synthetases"/>
    <property type="match status" value="1"/>
</dbReference>
<dbReference type="NCBIfam" id="TIGR00472">
    <property type="entry name" value="pheT_bact"/>
    <property type="match status" value="1"/>
</dbReference>
<dbReference type="GO" id="GO:0004826">
    <property type="term" value="F:phenylalanine-tRNA ligase activity"/>
    <property type="evidence" value="ECO:0007669"/>
    <property type="project" value="UniProtKB-EC"/>
</dbReference>
<feature type="binding site" evidence="15">
    <location>
        <position position="462"/>
    </location>
    <ligand>
        <name>Mg(2+)</name>
        <dbReference type="ChEBI" id="CHEBI:18420"/>
        <note>shared with alpha subunit</note>
    </ligand>
</feature>
<dbReference type="CDD" id="cd00769">
    <property type="entry name" value="PheRS_beta_core"/>
    <property type="match status" value="1"/>
</dbReference>
<dbReference type="SMART" id="SM00873">
    <property type="entry name" value="B3_4"/>
    <property type="match status" value="1"/>
</dbReference>
<dbReference type="SMART" id="SM00874">
    <property type="entry name" value="B5"/>
    <property type="match status" value="1"/>
</dbReference>
<keyword evidence="10 15" id="KW-0460">Magnesium</keyword>
<evidence type="ECO:0000256" key="11">
    <source>
        <dbReference type="ARBA" id="ARBA00022884"/>
    </source>
</evidence>
<keyword evidence="7 15" id="KW-0479">Metal-binding</keyword>
<comment type="subcellular location">
    <subcellularLocation>
        <location evidence="1 15">Cytoplasm</location>
    </subcellularLocation>
</comment>
<dbReference type="InterPro" id="IPR036690">
    <property type="entry name" value="Fdx_antiC-bd_sf"/>
</dbReference>
<dbReference type="HAMAP" id="MF_00283">
    <property type="entry name" value="Phe_tRNA_synth_beta1"/>
    <property type="match status" value="1"/>
</dbReference>
<keyword evidence="4 15" id="KW-0963">Cytoplasm</keyword>
<dbReference type="PROSITE" id="PS51447">
    <property type="entry name" value="FDX_ACB"/>
    <property type="match status" value="1"/>
</dbReference>
<dbReference type="SUPFAM" id="SSF46955">
    <property type="entry name" value="Putative DNA-binding domain"/>
    <property type="match status" value="1"/>
</dbReference>
<keyword evidence="12 15" id="KW-0648">Protein biosynthesis</keyword>
<evidence type="ECO:0000256" key="9">
    <source>
        <dbReference type="ARBA" id="ARBA00022840"/>
    </source>
</evidence>
<dbReference type="InterPro" id="IPR045864">
    <property type="entry name" value="aa-tRNA-synth_II/BPL/LPL"/>
</dbReference>
<keyword evidence="13 15" id="KW-0030">Aminoacyl-tRNA synthetase</keyword>
<dbReference type="InterPro" id="IPR033714">
    <property type="entry name" value="tRNA_bind_bactPheRS"/>
</dbReference>